<evidence type="ECO:0000313" key="1">
    <source>
        <dbReference type="EMBL" id="KAF0768589.1"/>
    </source>
</evidence>
<dbReference type="EMBL" id="VUJU01000744">
    <property type="protein sequence ID" value="KAF0768589.1"/>
    <property type="molecule type" value="Genomic_DNA"/>
</dbReference>
<keyword evidence="2" id="KW-1185">Reference proteome</keyword>
<accession>A0A6G0ZCL1</accession>
<sequence>MACTKTRLQCTDRAHDAHFATKQQQERLSELVILATEAKEAEKMDIKELIRQFADLKARKKRFTS</sequence>
<dbReference type="AlphaFoldDB" id="A0A6G0ZCL1"/>
<evidence type="ECO:0000313" key="2">
    <source>
        <dbReference type="Proteomes" id="UP000478052"/>
    </source>
</evidence>
<gene>
    <name evidence="1" type="ORF">FWK35_00012601</name>
</gene>
<organism evidence="1 2">
    <name type="scientific">Aphis craccivora</name>
    <name type="common">Cowpea aphid</name>
    <dbReference type="NCBI Taxonomy" id="307492"/>
    <lineage>
        <taxon>Eukaryota</taxon>
        <taxon>Metazoa</taxon>
        <taxon>Ecdysozoa</taxon>
        <taxon>Arthropoda</taxon>
        <taxon>Hexapoda</taxon>
        <taxon>Insecta</taxon>
        <taxon>Pterygota</taxon>
        <taxon>Neoptera</taxon>
        <taxon>Paraneoptera</taxon>
        <taxon>Hemiptera</taxon>
        <taxon>Sternorrhyncha</taxon>
        <taxon>Aphidomorpha</taxon>
        <taxon>Aphidoidea</taxon>
        <taxon>Aphididae</taxon>
        <taxon>Aphidini</taxon>
        <taxon>Aphis</taxon>
        <taxon>Aphis</taxon>
    </lineage>
</organism>
<comment type="caution">
    <text evidence="1">The sequence shown here is derived from an EMBL/GenBank/DDBJ whole genome shotgun (WGS) entry which is preliminary data.</text>
</comment>
<reference evidence="1 2" key="1">
    <citation type="submission" date="2019-08" db="EMBL/GenBank/DDBJ databases">
        <title>Whole genome of Aphis craccivora.</title>
        <authorList>
            <person name="Voronova N.V."/>
            <person name="Shulinski R.S."/>
            <person name="Bandarenka Y.V."/>
            <person name="Zhorov D.G."/>
            <person name="Warner D."/>
        </authorList>
    </citation>
    <scope>NUCLEOTIDE SEQUENCE [LARGE SCALE GENOMIC DNA]</scope>
    <source>
        <strain evidence="1">180601</strain>
        <tissue evidence="1">Whole Body</tissue>
    </source>
</reference>
<protein>
    <submittedName>
        <fullName evidence="1">Uncharacterized protein</fullName>
    </submittedName>
</protein>
<name>A0A6G0ZCL1_APHCR</name>
<dbReference type="Proteomes" id="UP000478052">
    <property type="component" value="Unassembled WGS sequence"/>
</dbReference>
<proteinExistence type="predicted"/>